<reference evidence="1" key="1">
    <citation type="journal article" date="2016" name="Ticks Tick Borne Dis.">
        <title>De novo assembly and annotation of the salivary gland transcriptome of Rhipicephalus appendiculatus male and female ticks during blood feeding.</title>
        <authorList>
            <person name="de Castro M.H."/>
            <person name="de Klerk D."/>
            <person name="Pienaar R."/>
            <person name="Latif A.A."/>
            <person name="Rees D.J."/>
            <person name="Mans B.J."/>
        </authorList>
    </citation>
    <scope>NUCLEOTIDE SEQUENCE</scope>
    <source>
        <tissue evidence="1">Salivary glands</tissue>
    </source>
</reference>
<dbReference type="InterPro" id="IPR051320">
    <property type="entry name" value="Viral_Replic_Matur_Polypro"/>
</dbReference>
<dbReference type="PANTHER" id="PTHR33064:SF37">
    <property type="entry name" value="RIBONUCLEASE H"/>
    <property type="match status" value="1"/>
</dbReference>
<dbReference type="InterPro" id="IPR043502">
    <property type="entry name" value="DNA/RNA_pol_sf"/>
</dbReference>
<dbReference type="GO" id="GO:0071897">
    <property type="term" value="P:DNA biosynthetic process"/>
    <property type="evidence" value="ECO:0007669"/>
    <property type="project" value="UniProtKB-ARBA"/>
</dbReference>
<protein>
    <submittedName>
        <fullName evidence="1">Retrovirus-related Pol polyprotein from transposon opus</fullName>
    </submittedName>
</protein>
<proteinExistence type="predicted"/>
<accession>A0A131YVI2</accession>
<dbReference type="PANTHER" id="PTHR33064">
    <property type="entry name" value="POL PROTEIN"/>
    <property type="match status" value="1"/>
</dbReference>
<dbReference type="SUPFAM" id="SSF56672">
    <property type="entry name" value="DNA/RNA polymerases"/>
    <property type="match status" value="1"/>
</dbReference>
<sequence>MHASKLGPCYTKVESVSVLLEQGGAFSDAEYEPRPAVRYAADICPFSDSSTRAGERYRGRVREDFGKSGVPFGGQPTSVEQHNVVSEERFILESSHPHKSAEAEARMLLEWERCRVECASVCYLGRVVGSTCHALDPEKLTVVRGLSSPTTETELRDFHGSCGHYLSYGPNYANVTRLPSKLTGGRVPNRIPWCAWADGASQRHGATLSEAAPVIRTAPEMPYWLFVDLSVATSEVCPSQRAESDAEASIAFARHGFSPTQTREPLSVSRNPRVFNHWLFDAQVPVVSDHHPLPFPTHARCRGHLIVARIMAAVLRGLMRH</sequence>
<dbReference type="AlphaFoldDB" id="A0A131YVI2"/>
<dbReference type="EMBL" id="GEDV01005324">
    <property type="protein sequence ID" value="JAP83233.1"/>
    <property type="molecule type" value="Transcribed_RNA"/>
</dbReference>
<name>A0A131YVI2_RHIAP</name>
<organism evidence="1">
    <name type="scientific">Rhipicephalus appendiculatus</name>
    <name type="common">Brown ear tick</name>
    <dbReference type="NCBI Taxonomy" id="34631"/>
    <lineage>
        <taxon>Eukaryota</taxon>
        <taxon>Metazoa</taxon>
        <taxon>Ecdysozoa</taxon>
        <taxon>Arthropoda</taxon>
        <taxon>Chelicerata</taxon>
        <taxon>Arachnida</taxon>
        <taxon>Acari</taxon>
        <taxon>Parasitiformes</taxon>
        <taxon>Ixodida</taxon>
        <taxon>Ixodoidea</taxon>
        <taxon>Ixodidae</taxon>
        <taxon>Rhipicephalinae</taxon>
        <taxon>Rhipicephalus</taxon>
        <taxon>Rhipicephalus</taxon>
    </lineage>
</organism>
<evidence type="ECO:0000313" key="1">
    <source>
        <dbReference type="EMBL" id="JAP83233.1"/>
    </source>
</evidence>